<dbReference type="EMBL" id="ALAN01000055">
    <property type="protein sequence ID" value="ETI69360.1"/>
    <property type="molecule type" value="Genomic_DNA"/>
</dbReference>
<protein>
    <submittedName>
        <fullName evidence="1">Uncharacterized protein</fullName>
    </submittedName>
</protein>
<gene>
    <name evidence="1" type="ORF">BAVI_08126</name>
</gene>
<proteinExistence type="predicted"/>
<reference evidence="1 2" key="1">
    <citation type="journal article" date="2014" name="Environ. Microbiol.">
        <title>The nitrate-ammonifying and nosZ-carrying bacterium Bacillus vireti is a potent source and sink for nitric and nitrous oxide under high nitrate conditions.</title>
        <authorList>
            <person name="Mania D."/>
            <person name="Heylen K."/>
            <person name="van Spanning R.J."/>
            <person name="Frostegard A."/>
        </authorList>
    </citation>
    <scope>NUCLEOTIDE SEQUENCE [LARGE SCALE GENOMIC DNA]</scope>
    <source>
        <strain evidence="1 2">LMG 21834</strain>
    </source>
</reference>
<evidence type="ECO:0000313" key="1">
    <source>
        <dbReference type="EMBL" id="ETI69360.1"/>
    </source>
</evidence>
<dbReference type="Pfam" id="PF20074">
    <property type="entry name" value="DUF6470"/>
    <property type="match status" value="1"/>
</dbReference>
<organism evidence="1 2">
    <name type="scientific">Neobacillus vireti LMG 21834</name>
    <dbReference type="NCBI Taxonomy" id="1131730"/>
    <lineage>
        <taxon>Bacteria</taxon>
        <taxon>Bacillati</taxon>
        <taxon>Bacillota</taxon>
        <taxon>Bacilli</taxon>
        <taxon>Bacillales</taxon>
        <taxon>Bacillaceae</taxon>
        <taxon>Neobacillus</taxon>
    </lineage>
</organism>
<accession>A0AB94IQL8</accession>
<comment type="caution">
    <text evidence="1">The sequence shown here is derived from an EMBL/GenBank/DDBJ whole genome shotgun (WGS) entry which is preliminary data.</text>
</comment>
<dbReference type="InterPro" id="IPR045527">
    <property type="entry name" value="DUF6470"/>
</dbReference>
<keyword evidence="2" id="KW-1185">Reference proteome</keyword>
<evidence type="ECO:0000313" key="2">
    <source>
        <dbReference type="Proteomes" id="UP000018877"/>
    </source>
</evidence>
<name>A0AB94IQL8_9BACI</name>
<dbReference type="RefSeq" id="WP_024027830.1">
    <property type="nucleotide sequence ID" value="NZ_ALAN01000055.1"/>
</dbReference>
<dbReference type="Proteomes" id="UP000018877">
    <property type="component" value="Unassembled WGS sequence"/>
</dbReference>
<sequence length="191" mass="21307">MQIPQIRLQQTYAQIGLRITQPVQEIEQPTAEQSIKQIPAMMKIERQPSELEIDQEQAWNELGLKKISVLTAEMAEFSKQEGLEAIARIAQEGDQMAAIGNKSDPFASIALAKASPGPADFNIAFIPSYGSVKLHYTPAELHIDWKQGGAEIEVTPHKPIHNYTPGKTEVYLRQMQQLQIDFVGINVNSKT</sequence>
<dbReference type="AlphaFoldDB" id="A0AB94IQL8"/>